<dbReference type="AlphaFoldDB" id="A0A8S1KPS9"/>
<protein>
    <submittedName>
        <fullName evidence="1">Uncharacterized protein</fullName>
    </submittedName>
</protein>
<accession>A0A8S1KPS9</accession>
<name>A0A8S1KPS9_PARPR</name>
<sequence length="74" mass="9027">MLQKYHILQNLRKKSKTQKTYTQVIQDEEMIINEEQKKQYLKFQSEIKLEIIRTFSNTIILLNLNNNKIILQFL</sequence>
<gene>
    <name evidence="1" type="ORF">PPRIM_AZ9-3.1.T0240308</name>
</gene>
<proteinExistence type="predicted"/>
<dbReference type="EMBL" id="CAJJDM010000022">
    <property type="protein sequence ID" value="CAD8056431.1"/>
    <property type="molecule type" value="Genomic_DNA"/>
</dbReference>
<evidence type="ECO:0000313" key="1">
    <source>
        <dbReference type="EMBL" id="CAD8056431.1"/>
    </source>
</evidence>
<comment type="caution">
    <text evidence="1">The sequence shown here is derived from an EMBL/GenBank/DDBJ whole genome shotgun (WGS) entry which is preliminary data.</text>
</comment>
<organism evidence="1 2">
    <name type="scientific">Paramecium primaurelia</name>
    <dbReference type="NCBI Taxonomy" id="5886"/>
    <lineage>
        <taxon>Eukaryota</taxon>
        <taxon>Sar</taxon>
        <taxon>Alveolata</taxon>
        <taxon>Ciliophora</taxon>
        <taxon>Intramacronucleata</taxon>
        <taxon>Oligohymenophorea</taxon>
        <taxon>Peniculida</taxon>
        <taxon>Parameciidae</taxon>
        <taxon>Paramecium</taxon>
    </lineage>
</organism>
<evidence type="ECO:0000313" key="2">
    <source>
        <dbReference type="Proteomes" id="UP000688137"/>
    </source>
</evidence>
<reference evidence="1" key="1">
    <citation type="submission" date="2021-01" db="EMBL/GenBank/DDBJ databases">
        <authorList>
            <consortium name="Genoscope - CEA"/>
            <person name="William W."/>
        </authorList>
    </citation>
    <scope>NUCLEOTIDE SEQUENCE</scope>
</reference>
<keyword evidence="2" id="KW-1185">Reference proteome</keyword>
<dbReference type="Proteomes" id="UP000688137">
    <property type="component" value="Unassembled WGS sequence"/>
</dbReference>